<dbReference type="EMBL" id="FMUB01000011">
    <property type="protein sequence ID" value="SCX29666.1"/>
    <property type="molecule type" value="Genomic_DNA"/>
</dbReference>
<feature type="domain" description="Peptidase M4" evidence="9">
    <location>
        <begin position="1357"/>
        <end position="1442"/>
    </location>
</feature>
<dbReference type="Gene3D" id="2.130.10.10">
    <property type="entry name" value="YVTN repeat-like/Quinoprotein amine dehydrogenase"/>
    <property type="match status" value="4"/>
</dbReference>
<accession>A0A1G4WVQ5</accession>
<evidence type="ECO:0000256" key="7">
    <source>
        <dbReference type="SAM" id="MobiDB-lite"/>
    </source>
</evidence>
<proteinExistence type="predicted"/>
<dbReference type="Gene3D" id="2.60.40.10">
    <property type="entry name" value="Immunoglobulins"/>
    <property type="match status" value="1"/>
</dbReference>
<evidence type="ECO:0000256" key="1">
    <source>
        <dbReference type="ARBA" id="ARBA00022670"/>
    </source>
</evidence>
<dbReference type="InterPro" id="IPR013783">
    <property type="entry name" value="Ig-like_fold"/>
</dbReference>
<dbReference type="STRING" id="1502745.SAMN02799620_04857"/>
<dbReference type="PANTHER" id="PTHR47197:SF3">
    <property type="entry name" value="DIHYDRO-HEME D1 DEHYDROGENASE"/>
    <property type="match status" value="1"/>
</dbReference>
<evidence type="ECO:0000259" key="10">
    <source>
        <dbReference type="Pfam" id="PF02868"/>
    </source>
</evidence>
<feature type="domain" description="FTP" evidence="11">
    <location>
        <begin position="1136"/>
        <end position="1184"/>
    </location>
</feature>
<keyword evidence="6" id="KW-0482">Metalloprotease</keyword>
<dbReference type="InterPro" id="IPR027268">
    <property type="entry name" value="Peptidase_M4/M1_CTD_sf"/>
</dbReference>
<dbReference type="GO" id="GO:0046872">
    <property type="term" value="F:metal ion binding"/>
    <property type="evidence" value="ECO:0007669"/>
    <property type="project" value="UniProtKB-KW"/>
</dbReference>
<dbReference type="Pfam" id="PF07504">
    <property type="entry name" value="FTP"/>
    <property type="match status" value="1"/>
</dbReference>
<dbReference type="Pfam" id="PF01447">
    <property type="entry name" value="Peptidase_M4"/>
    <property type="match status" value="1"/>
</dbReference>
<dbReference type="Pfam" id="PF17963">
    <property type="entry name" value="Big_9"/>
    <property type="match status" value="4"/>
</dbReference>
<reference evidence="13" key="1">
    <citation type="submission" date="2016-10" db="EMBL/GenBank/DDBJ databases">
        <authorList>
            <person name="Varghese N."/>
            <person name="Submissions S."/>
        </authorList>
    </citation>
    <scope>NUCLEOTIDE SEQUENCE [LARGE SCALE GENOMIC DNA]</scope>
    <source>
        <strain evidence="13">UNC267MFSha1.1M11</strain>
    </source>
</reference>
<evidence type="ECO:0000256" key="4">
    <source>
        <dbReference type="ARBA" id="ARBA00022801"/>
    </source>
</evidence>
<dbReference type="GO" id="GO:0006508">
    <property type="term" value="P:proteolysis"/>
    <property type="evidence" value="ECO:0007669"/>
    <property type="project" value="UniProtKB-KW"/>
</dbReference>
<dbReference type="InterPro" id="IPR015943">
    <property type="entry name" value="WD40/YVTN_repeat-like_dom_sf"/>
</dbReference>
<feature type="region of interest" description="Disordered" evidence="7">
    <location>
        <begin position="29"/>
        <end position="169"/>
    </location>
</feature>
<evidence type="ECO:0000259" key="11">
    <source>
        <dbReference type="Pfam" id="PF07504"/>
    </source>
</evidence>
<keyword evidence="5" id="KW-0862">Zinc</keyword>
<evidence type="ECO:0000256" key="2">
    <source>
        <dbReference type="ARBA" id="ARBA00022723"/>
    </source>
</evidence>
<dbReference type="SUPFAM" id="SSF50969">
    <property type="entry name" value="YVTN repeat-like/Quinoprotein amine dehydrogenase"/>
    <property type="match status" value="2"/>
</dbReference>
<dbReference type="Pfam" id="PF02868">
    <property type="entry name" value="Peptidase_M4_C"/>
    <property type="match status" value="1"/>
</dbReference>
<dbReference type="SUPFAM" id="SSF55486">
    <property type="entry name" value="Metalloproteases ('zincins'), catalytic domain"/>
    <property type="match status" value="1"/>
</dbReference>
<evidence type="ECO:0000256" key="6">
    <source>
        <dbReference type="ARBA" id="ARBA00023049"/>
    </source>
</evidence>
<dbReference type="InterPro" id="IPR051200">
    <property type="entry name" value="Host-pathogen_enzymatic-act"/>
</dbReference>
<name>A0A1G4WVQ5_9MYCO</name>
<dbReference type="Gene3D" id="3.10.170.10">
    <property type="match status" value="1"/>
</dbReference>
<dbReference type="NCBIfam" id="TIGR01965">
    <property type="entry name" value="VCBS_repeat"/>
    <property type="match status" value="3"/>
</dbReference>
<dbReference type="Pfam" id="PF10282">
    <property type="entry name" value="Lactonase"/>
    <property type="match status" value="1"/>
</dbReference>
<evidence type="ECO:0000256" key="3">
    <source>
        <dbReference type="ARBA" id="ARBA00022729"/>
    </source>
</evidence>
<dbReference type="Proteomes" id="UP000199707">
    <property type="component" value="Unassembled WGS sequence"/>
</dbReference>
<dbReference type="InterPro" id="IPR001570">
    <property type="entry name" value="Peptidase_M4_C_domain"/>
</dbReference>
<keyword evidence="2" id="KW-0479">Metal-binding</keyword>
<dbReference type="GO" id="GO:0004222">
    <property type="term" value="F:metalloendopeptidase activity"/>
    <property type="evidence" value="ECO:0007669"/>
    <property type="project" value="InterPro"/>
</dbReference>
<dbReference type="PANTHER" id="PTHR47197">
    <property type="entry name" value="PROTEIN NIRF"/>
    <property type="match status" value="1"/>
</dbReference>
<evidence type="ECO:0000313" key="13">
    <source>
        <dbReference type="Proteomes" id="UP000199707"/>
    </source>
</evidence>
<dbReference type="InterPro" id="IPR013856">
    <property type="entry name" value="Peptidase_M4_domain"/>
</dbReference>
<dbReference type="InterPro" id="IPR011048">
    <property type="entry name" value="Haem_d1_sf"/>
</dbReference>
<feature type="compositionally biased region" description="Low complexity" evidence="7">
    <location>
        <begin position="127"/>
        <end position="161"/>
    </location>
</feature>
<keyword evidence="3 8" id="KW-0732">Signal</keyword>
<dbReference type="GO" id="GO:0005975">
    <property type="term" value="P:carbohydrate metabolic process"/>
    <property type="evidence" value="ECO:0007669"/>
    <property type="project" value="UniProtKB-ARBA"/>
</dbReference>
<feature type="domain" description="Peptidase M4 C-terminal" evidence="10">
    <location>
        <begin position="1455"/>
        <end position="1620"/>
    </location>
</feature>
<dbReference type="InterPro" id="IPR011096">
    <property type="entry name" value="FTP_domain"/>
</dbReference>
<dbReference type="SUPFAM" id="SSF51004">
    <property type="entry name" value="C-terminal (heme d1) domain of cytochrome cd1-nitrite reductase"/>
    <property type="match status" value="1"/>
</dbReference>
<evidence type="ECO:0000256" key="5">
    <source>
        <dbReference type="ARBA" id="ARBA00022833"/>
    </source>
</evidence>
<feature type="compositionally biased region" description="Low complexity" evidence="7">
    <location>
        <begin position="104"/>
        <end position="116"/>
    </location>
</feature>
<keyword evidence="1" id="KW-0645">Protease</keyword>
<dbReference type="InterPro" id="IPR019405">
    <property type="entry name" value="Lactonase_7-beta_prop"/>
</dbReference>
<dbReference type="InterPro" id="IPR011044">
    <property type="entry name" value="Quino_amine_DH_bsu"/>
</dbReference>
<dbReference type="InterPro" id="IPR010221">
    <property type="entry name" value="VCBS_dom"/>
</dbReference>
<organism evidence="12 13">
    <name type="scientific">Mycolicibacterium fluoranthenivorans</name>
    <dbReference type="NCBI Taxonomy" id="258505"/>
    <lineage>
        <taxon>Bacteria</taxon>
        <taxon>Bacillati</taxon>
        <taxon>Actinomycetota</taxon>
        <taxon>Actinomycetes</taxon>
        <taxon>Mycobacteriales</taxon>
        <taxon>Mycobacteriaceae</taxon>
        <taxon>Mycolicibacterium</taxon>
    </lineage>
</organism>
<feature type="compositionally biased region" description="Basic residues" evidence="7">
    <location>
        <begin position="91"/>
        <end position="103"/>
    </location>
</feature>
<protein>
    <submittedName>
        <fullName evidence="12">VCBS repeat-containing protein/40-residue YVTN family beta-propeller repeat-containing protein</fullName>
    </submittedName>
</protein>
<feature type="signal peptide" evidence="8">
    <location>
        <begin position="1"/>
        <end position="24"/>
    </location>
</feature>
<evidence type="ECO:0000313" key="12">
    <source>
        <dbReference type="EMBL" id="SCX29666.1"/>
    </source>
</evidence>
<feature type="chain" id="PRO_5039002616" evidence="8">
    <location>
        <begin position="25"/>
        <end position="1995"/>
    </location>
</feature>
<keyword evidence="4" id="KW-0378">Hydrolase</keyword>
<dbReference type="Gene3D" id="1.10.390.10">
    <property type="entry name" value="Neutral Protease Domain 2"/>
    <property type="match status" value="1"/>
</dbReference>
<sequence length="1995" mass="205534">MGYAKHVGRVGALAVALGIGSAIAAVPAWADTSDSESSSSAPSSSNESASGSAPGSGTETSGSSTSSTTTKPESLVPDGTSGVVESGSTPKRSHLPKPKRKSPKATTSSDAPTTTTKPKKETETDTDSTPPSSQATTSAATTAPAVSVSAPATATEAPEQVSTPVQPKEQKDLAVAVLSAVTDPFNSSGGPGVPVESPTVWVALAAARREVETLLTGAKPEDSGTPLSTAQAATAVNAPPVVGAPTYSAADPTTGAVTGKVVATDPEGKKLSYTVVAPPAEGKLVLDNKTGAFTFTPTAAQRLIAGLGGAGVVEFGVTVSDGVKANNQVATLRVTIAPTPITDAGVLATGKNVTGVVATDSRAYLTNYDDKTITVVDTINRAVLGTIELEAEPISAVLAPDGKKLYVSLDYTDHVAVIDTTTGAVASTFDLKERYPVSVAVSPNGKTLYVTTLTYDKNGNQVASVAKVSTASGKVTGTVKLPGAVPTFYDIEVAADGKKVYVIADMPTDDPDVVLSGLYVFSSSSSGAKVIATGTYFTDVELSPDGTRAYLNEVSDGTISGIDTKTYKVVGTIDTYAETLGGLTINGDGSVLLAVDTVNNTVVAIDTRTAAVLTTTPVTATTTDFYPRAVLSPDGTELYYYGDDDQLQIISLVPHNDFPVAHAPVVNAPGTNGVVTGHLTVTDSNGDPLTFSAVPARGSIVFNADGSFTYTPTAAARHAAATGLAGTTSETFLVTISDGRRGVLTQDLTVDIAPLNIDPTGKAKTGKPSSSGVVKGTVTGSDKDKDVLTYTASDPAKGDVTIDAKGRFVFTPTDAARHAASAVGATEADKNETFTVTVNDGHGGTFDVPVTVKISPRNVAPDQVTVTSSVVKQSTGRLAGSIVAVDPEGDSLTVTGPVSTKKGAIVLNPDGTFTYTPTTAARTAASAPKASAAAKTDSFVATIADGHGGTKTVKVTVNIMPATAGNHLPIAGKPTSENTVDTSTGVVSGKIKVTDSDGNTLKYLVDNGIDPVDGTLSLNQTTGVFTFTPSNQARFHAWFTDGDDAVKFTVEVSDGVDASYVDIVAPVLGTHPDQDGSLTVAELRDLVETGDVEIAQNDFGGISAIDGRFTSAIVTDAEDAAAVLNAIAEHLSAESGFALVANITVQTNGVEKFYRASQTVDGIPVLGSNLILATDAAGKVTGVFSGYNPQLESVVTTPSSAVDQPAEVEAKVKAALMAGFPPSADPAAIADFLSTLTYDSDLVIYNLKSDIPPSLAWRVQISTELPPLGGDPTPLTAAVATYYVYANGSSAGSVLAEVFPFDAASVSQSAYGYKFLADSRTGGPVLIDLKRDITTNRIVYQWNFLGARWGGYDAELVKKGSSWAKDAVAAHTNMALVYDYYQRVLSRDSYDGHGAPIVVNVDFDEGDDAWWSSVAKQFVFAGGGHQYAEDVVGHEFTHAVIQYIVGAGGQVWSDAESGALGEAYGDIIGSLIEGKPRASDERWLVAEDSDAVDGRIAMRSMEDPSAFEWGRSGIKYSHDVDTRYLGTRDDFGEHINSTIFSHAAYRMIMDPQEGSVRGWGRTSTITDDQWGKVFYGSLFRLGTGATFVDARSAVISSAKAQGFSRQQIEAIQDAFDHVGIRATNYGLGAYDTVNLCSSSCEPKDLAASASGNRVFVLVGNTVKVVETNPASGTPTVDTVSVGGNPTSLAVSSDGSRAYVVNAGSGTVSIVERLFGVGATTTVTTVTVGNAPNGIGVSADGTRAYVANSGSGTVSIVDYSYAGGTATPSVRTVTLGGQPTKVAVSADGTRAYVTNAATGTVSLITYRGGTPTVETITVGSGPREVAVSADGGRALVYAAGGSVYVIKSDPGAAATSIRVPGTYYSYTDYSYTDGFIALSADGTRGYVTDHNSKFVAIIDLTTATPGVWSVYLTDDLSNDYPHSVATTTTGSRGFVVTHNKLYVVDARTHEYYTANIPLGINNNASDFQQVAVSANGAFVMATDINGTLTILNATAF</sequence>
<evidence type="ECO:0000256" key="8">
    <source>
        <dbReference type="SAM" id="SignalP"/>
    </source>
</evidence>
<feature type="compositionally biased region" description="Low complexity" evidence="7">
    <location>
        <begin position="35"/>
        <end position="74"/>
    </location>
</feature>
<evidence type="ECO:0000259" key="9">
    <source>
        <dbReference type="Pfam" id="PF01447"/>
    </source>
</evidence>
<gene>
    <name evidence="12" type="ORF">SAMN02799620_04857</name>
</gene>